<name>A0A1M7YCT6_9BACT</name>
<dbReference type="InterPro" id="IPR005768">
    <property type="entry name" value="Lys_Arg_Orn-bd"/>
</dbReference>
<evidence type="ECO:0000259" key="8">
    <source>
        <dbReference type="SMART" id="SM00062"/>
    </source>
</evidence>
<dbReference type="Pfam" id="PF00497">
    <property type="entry name" value="SBP_bac_3"/>
    <property type="match status" value="1"/>
</dbReference>
<feature type="domain" description="Solute-binding protein family 3/N-terminal" evidence="8">
    <location>
        <begin position="25"/>
        <end position="253"/>
    </location>
</feature>
<dbReference type="Gene3D" id="3.40.190.10">
    <property type="entry name" value="Periplasmic binding protein-like II"/>
    <property type="match status" value="2"/>
</dbReference>
<keyword evidence="11" id="KW-1185">Reference proteome</keyword>
<feature type="domain" description="Ionotropic glutamate receptor C-terminal" evidence="9">
    <location>
        <begin position="25"/>
        <end position="252"/>
    </location>
</feature>
<organism evidence="10 11">
    <name type="scientific">Desulfopila aestuarii DSM 18488</name>
    <dbReference type="NCBI Taxonomy" id="1121416"/>
    <lineage>
        <taxon>Bacteria</taxon>
        <taxon>Pseudomonadati</taxon>
        <taxon>Thermodesulfobacteriota</taxon>
        <taxon>Desulfobulbia</taxon>
        <taxon>Desulfobulbales</taxon>
        <taxon>Desulfocapsaceae</taxon>
        <taxon>Desulfopila</taxon>
    </lineage>
</organism>
<keyword evidence="3" id="KW-0813">Transport</keyword>
<dbReference type="PANTHER" id="PTHR35936">
    <property type="entry name" value="MEMBRANE-BOUND LYTIC MUREIN TRANSGLYCOSYLASE F"/>
    <property type="match status" value="1"/>
</dbReference>
<keyword evidence="5" id="KW-0574">Periplasm</keyword>
<dbReference type="PROSITE" id="PS01039">
    <property type="entry name" value="SBP_BACTERIAL_3"/>
    <property type="match status" value="1"/>
</dbReference>
<accession>A0A1M7YCT6</accession>
<evidence type="ECO:0000256" key="7">
    <source>
        <dbReference type="SAM" id="SignalP"/>
    </source>
</evidence>
<evidence type="ECO:0000256" key="3">
    <source>
        <dbReference type="ARBA" id="ARBA00022448"/>
    </source>
</evidence>
<dbReference type="OrthoDB" id="5431130at2"/>
<dbReference type="GO" id="GO:0016020">
    <property type="term" value="C:membrane"/>
    <property type="evidence" value="ECO:0007669"/>
    <property type="project" value="InterPro"/>
</dbReference>
<dbReference type="SUPFAM" id="SSF53850">
    <property type="entry name" value="Periplasmic binding protein-like II"/>
    <property type="match status" value="1"/>
</dbReference>
<dbReference type="InterPro" id="IPR018313">
    <property type="entry name" value="SBP_3_CS"/>
</dbReference>
<evidence type="ECO:0000313" key="10">
    <source>
        <dbReference type="EMBL" id="SHO50328.1"/>
    </source>
</evidence>
<sequence>MRRILGVAILLCLLGTTVQANDWKKVRIGVEGAYPPFSYVQPDGQLAGFDIDIAKALCEAMGSECVLVAQDWDGIIPALLAKKYDAIIASMSITEERKQKVDFTHKYYQTPAKFIQEKGMMNAFSTEAMKGKKVGVQRATIHDRYLTDNYGQSVEIVRYASQDEAYLDLTAGRVDMLLADSVALSDGFLKKPEGKNYEFIGPDLSDPKWFGEGAGIAIRKGETDLAEKFNKAIDTIRANGVYKQIQDKYFDFNVYGE</sequence>
<dbReference type="RefSeq" id="WP_073614826.1">
    <property type="nucleotide sequence ID" value="NZ_FRFE01000018.1"/>
</dbReference>
<feature type="chain" id="PRO_5011958089" evidence="7">
    <location>
        <begin position="21"/>
        <end position="257"/>
    </location>
</feature>
<dbReference type="NCBIfam" id="TIGR01096">
    <property type="entry name" value="3A0103s03R"/>
    <property type="match status" value="1"/>
</dbReference>
<evidence type="ECO:0000256" key="6">
    <source>
        <dbReference type="RuleBase" id="RU003744"/>
    </source>
</evidence>
<evidence type="ECO:0000256" key="4">
    <source>
        <dbReference type="ARBA" id="ARBA00022729"/>
    </source>
</evidence>
<dbReference type="Proteomes" id="UP000184603">
    <property type="component" value="Unassembled WGS sequence"/>
</dbReference>
<comment type="similarity">
    <text evidence="2 6">Belongs to the bacterial solute-binding protein 3 family.</text>
</comment>
<dbReference type="CDD" id="cd13703">
    <property type="entry name" value="PBP2_HisJ_LAO"/>
    <property type="match status" value="1"/>
</dbReference>
<evidence type="ECO:0000313" key="11">
    <source>
        <dbReference type="Proteomes" id="UP000184603"/>
    </source>
</evidence>
<reference evidence="10 11" key="1">
    <citation type="submission" date="2016-12" db="EMBL/GenBank/DDBJ databases">
        <authorList>
            <person name="Song W.-J."/>
            <person name="Kurnit D.M."/>
        </authorList>
    </citation>
    <scope>NUCLEOTIDE SEQUENCE [LARGE SCALE GENOMIC DNA]</scope>
    <source>
        <strain evidence="10 11">DSM 18488</strain>
    </source>
</reference>
<proteinExistence type="inferred from homology"/>
<evidence type="ECO:0000259" key="9">
    <source>
        <dbReference type="SMART" id="SM00079"/>
    </source>
</evidence>
<dbReference type="STRING" id="1121416.SAMN02745220_03358"/>
<evidence type="ECO:0000256" key="5">
    <source>
        <dbReference type="ARBA" id="ARBA00022764"/>
    </source>
</evidence>
<dbReference type="SMART" id="SM00079">
    <property type="entry name" value="PBPe"/>
    <property type="match status" value="1"/>
</dbReference>
<keyword evidence="4 7" id="KW-0732">Signal</keyword>
<protein>
    <submittedName>
        <fullName evidence="10">Amino acid ABC transporter substrate-binding protein, PAAT family (TC 3.A.1.3.-)</fullName>
    </submittedName>
</protein>
<dbReference type="InterPro" id="IPR001320">
    <property type="entry name" value="Iontro_rcpt_C"/>
</dbReference>
<dbReference type="InterPro" id="IPR001638">
    <property type="entry name" value="Solute-binding_3/MltF_N"/>
</dbReference>
<dbReference type="SMART" id="SM00062">
    <property type="entry name" value="PBPb"/>
    <property type="match status" value="1"/>
</dbReference>
<evidence type="ECO:0000256" key="1">
    <source>
        <dbReference type="ARBA" id="ARBA00004418"/>
    </source>
</evidence>
<feature type="signal peptide" evidence="7">
    <location>
        <begin position="1"/>
        <end position="20"/>
    </location>
</feature>
<dbReference type="EMBL" id="FRFE01000018">
    <property type="protein sequence ID" value="SHO50328.1"/>
    <property type="molecule type" value="Genomic_DNA"/>
</dbReference>
<dbReference type="GO" id="GO:0030288">
    <property type="term" value="C:outer membrane-bounded periplasmic space"/>
    <property type="evidence" value="ECO:0007669"/>
    <property type="project" value="InterPro"/>
</dbReference>
<dbReference type="AlphaFoldDB" id="A0A1M7YCT6"/>
<gene>
    <name evidence="10" type="ORF">SAMN02745220_03358</name>
</gene>
<dbReference type="GO" id="GO:0015276">
    <property type="term" value="F:ligand-gated monoatomic ion channel activity"/>
    <property type="evidence" value="ECO:0007669"/>
    <property type="project" value="InterPro"/>
</dbReference>
<evidence type="ECO:0000256" key="2">
    <source>
        <dbReference type="ARBA" id="ARBA00010333"/>
    </source>
</evidence>
<dbReference type="PANTHER" id="PTHR35936:SF17">
    <property type="entry name" value="ARGININE-BINDING EXTRACELLULAR PROTEIN ARTP"/>
    <property type="match status" value="1"/>
</dbReference>
<comment type="subcellular location">
    <subcellularLocation>
        <location evidence="1">Periplasm</location>
    </subcellularLocation>
</comment>